<comment type="caution">
    <text evidence="2">The sequence shown here is derived from an EMBL/GenBank/DDBJ whole genome shotgun (WGS) entry which is preliminary data.</text>
</comment>
<reference evidence="2" key="1">
    <citation type="submission" date="2021-06" db="EMBL/GenBank/DDBJ databases">
        <authorList>
            <person name="Kallberg Y."/>
            <person name="Tangrot J."/>
            <person name="Rosling A."/>
        </authorList>
    </citation>
    <scope>NUCLEOTIDE SEQUENCE</scope>
    <source>
        <strain evidence="2">BR232B</strain>
    </source>
</reference>
<sequence>MSYFVVLETGFVNAKDTDAPIPGINRQWKFRTSSIQPQDVYSPSTTAIISLTPSGSSHFLELSNSDLSAATSDSEMGVDSVLKDLDVIIKDKAITMASRIPETVLVDENYGVHIEPNLWNEYKLNVIIGVAAVFLIGLLYLLARRINPEAQNSAIFTLALVLYDFVVDVAFIVMMEKTCSILILIIAVVYSVTMALYIMITENTRSSKFIFWTQSYSQIAAVFTVIAAANIEVLTVICVNGRFSQHPSVNEPIV</sequence>
<protein>
    <submittedName>
        <fullName evidence="2">10597_t:CDS:1</fullName>
    </submittedName>
</protein>
<gene>
    <name evidence="2" type="ORF">PBRASI_LOCUS2793</name>
</gene>
<keyword evidence="1" id="KW-0472">Membrane</keyword>
<organism evidence="2 3">
    <name type="scientific">Paraglomus brasilianum</name>
    <dbReference type="NCBI Taxonomy" id="144538"/>
    <lineage>
        <taxon>Eukaryota</taxon>
        <taxon>Fungi</taxon>
        <taxon>Fungi incertae sedis</taxon>
        <taxon>Mucoromycota</taxon>
        <taxon>Glomeromycotina</taxon>
        <taxon>Glomeromycetes</taxon>
        <taxon>Paraglomerales</taxon>
        <taxon>Paraglomeraceae</taxon>
        <taxon>Paraglomus</taxon>
    </lineage>
</organism>
<dbReference type="OrthoDB" id="2152535at2759"/>
<keyword evidence="3" id="KW-1185">Reference proteome</keyword>
<evidence type="ECO:0000313" key="2">
    <source>
        <dbReference type="EMBL" id="CAG8504702.1"/>
    </source>
</evidence>
<feature type="transmembrane region" description="Helical" evidence="1">
    <location>
        <begin position="220"/>
        <end position="239"/>
    </location>
</feature>
<accession>A0A9N8ZRD9</accession>
<dbReference type="Proteomes" id="UP000789739">
    <property type="component" value="Unassembled WGS sequence"/>
</dbReference>
<keyword evidence="1" id="KW-1133">Transmembrane helix</keyword>
<feature type="transmembrane region" description="Helical" evidence="1">
    <location>
        <begin position="155"/>
        <end position="174"/>
    </location>
</feature>
<name>A0A9N8ZRD9_9GLOM</name>
<dbReference type="EMBL" id="CAJVPI010000229">
    <property type="protein sequence ID" value="CAG8504702.1"/>
    <property type="molecule type" value="Genomic_DNA"/>
</dbReference>
<proteinExistence type="predicted"/>
<evidence type="ECO:0000256" key="1">
    <source>
        <dbReference type="SAM" id="Phobius"/>
    </source>
</evidence>
<feature type="transmembrane region" description="Helical" evidence="1">
    <location>
        <begin position="181"/>
        <end position="200"/>
    </location>
</feature>
<evidence type="ECO:0000313" key="3">
    <source>
        <dbReference type="Proteomes" id="UP000789739"/>
    </source>
</evidence>
<keyword evidence="1" id="KW-0812">Transmembrane</keyword>
<dbReference type="AlphaFoldDB" id="A0A9N8ZRD9"/>
<feature type="transmembrane region" description="Helical" evidence="1">
    <location>
        <begin position="124"/>
        <end position="143"/>
    </location>
</feature>